<dbReference type="Gene3D" id="3.30.230.70">
    <property type="entry name" value="GHMP Kinase, N-terminal domain"/>
    <property type="match status" value="1"/>
</dbReference>
<organism evidence="3 4">
    <name type="scientific">Eruca vesicaria subsp. sativa</name>
    <name type="common">Garden rocket</name>
    <name type="synonym">Eruca sativa</name>
    <dbReference type="NCBI Taxonomy" id="29727"/>
    <lineage>
        <taxon>Eukaryota</taxon>
        <taxon>Viridiplantae</taxon>
        <taxon>Streptophyta</taxon>
        <taxon>Embryophyta</taxon>
        <taxon>Tracheophyta</taxon>
        <taxon>Spermatophyta</taxon>
        <taxon>Magnoliopsida</taxon>
        <taxon>eudicotyledons</taxon>
        <taxon>Gunneridae</taxon>
        <taxon>Pentapetalae</taxon>
        <taxon>rosids</taxon>
        <taxon>malvids</taxon>
        <taxon>Brassicales</taxon>
        <taxon>Brassicaceae</taxon>
        <taxon>Brassiceae</taxon>
        <taxon>Eruca</taxon>
    </lineage>
</organism>
<sequence length="112" mass="12001">MACPREVQNKSQQKEWSCIGNAINSLVIRQTIEASILTQLLPHSQIDIFLQVLQDDGGTRSACINAATLALSDAGITNATPRLDLNYVEDSAGGAEMLPSMDAKLPMESGNI</sequence>
<dbReference type="InterPro" id="IPR027408">
    <property type="entry name" value="PNPase/RNase_PH_dom_sf"/>
</dbReference>
<keyword evidence="4" id="KW-1185">Reference proteome</keyword>
<name>A0ABC8J9P5_ERUVS</name>
<dbReference type="PANTHER" id="PTHR11953:SF0">
    <property type="entry name" value="EXOSOME COMPLEX COMPONENT RRP41"/>
    <property type="match status" value="1"/>
</dbReference>
<dbReference type="Proteomes" id="UP001642260">
    <property type="component" value="Unassembled WGS sequence"/>
</dbReference>
<evidence type="ECO:0000313" key="3">
    <source>
        <dbReference type="EMBL" id="CAH8319425.1"/>
    </source>
</evidence>
<dbReference type="SUPFAM" id="SSF54211">
    <property type="entry name" value="Ribosomal protein S5 domain 2-like"/>
    <property type="match status" value="1"/>
</dbReference>
<evidence type="ECO:0000259" key="2">
    <source>
        <dbReference type="Pfam" id="PF01138"/>
    </source>
</evidence>
<dbReference type="Pfam" id="PF01138">
    <property type="entry name" value="RNase_PH"/>
    <property type="match status" value="1"/>
</dbReference>
<accession>A0ABC8J9P5</accession>
<gene>
    <name evidence="3" type="ORF">ERUC_LOCUS8461</name>
</gene>
<dbReference type="EMBL" id="CAKOAT010088822">
    <property type="protein sequence ID" value="CAH8319425.1"/>
    <property type="molecule type" value="Genomic_DNA"/>
</dbReference>
<protein>
    <recommendedName>
        <fullName evidence="2">Exoribonuclease phosphorolytic domain-containing protein</fullName>
    </recommendedName>
</protein>
<comment type="caution">
    <text evidence="3">The sequence shown here is derived from an EMBL/GenBank/DDBJ whole genome shotgun (WGS) entry which is preliminary data.</text>
</comment>
<comment type="similarity">
    <text evidence="1">Belongs to the RNase PH family.</text>
</comment>
<evidence type="ECO:0000256" key="1">
    <source>
        <dbReference type="ARBA" id="ARBA00006678"/>
    </source>
</evidence>
<reference evidence="3 4" key="1">
    <citation type="submission" date="2022-03" db="EMBL/GenBank/DDBJ databases">
        <authorList>
            <person name="Macdonald S."/>
            <person name="Ahmed S."/>
            <person name="Newling K."/>
        </authorList>
    </citation>
    <scope>NUCLEOTIDE SEQUENCE [LARGE SCALE GENOMIC DNA]</scope>
</reference>
<dbReference type="InterPro" id="IPR001247">
    <property type="entry name" value="ExoRNase_PH_dom1"/>
</dbReference>
<evidence type="ECO:0000313" key="4">
    <source>
        <dbReference type="Proteomes" id="UP001642260"/>
    </source>
</evidence>
<dbReference type="PANTHER" id="PTHR11953">
    <property type="entry name" value="EXOSOME COMPLEX COMPONENT"/>
    <property type="match status" value="1"/>
</dbReference>
<dbReference type="InterPro" id="IPR020568">
    <property type="entry name" value="Ribosomal_Su5_D2-typ_SF"/>
</dbReference>
<dbReference type="AlphaFoldDB" id="A0ABC8J9P5"/>
<proteinExistence type="inferred from homology"/>
<feature type="domain" description="Exoribonuclease phosphorolytic" evidence="2">
    <location>
        <begin position="25"/>
        <end position="76"/>
    </location>
</feature>
<dbReference type="InterPro" id="IPR050080">
    <property type="entry name" value="RNase_PH"/>
</dbReference>